<evidence type="ECO:0000256" key="3">
    <source>
        <dbReference type="ARBA" id="ARBA00022692"/>
    </source>
</evidence>
<evidence type="ECO:0000256" key="4">
    <source>
        <dbReference type="ARBA" id="ARBA00022989"/>
    </source>
</evidence>
<evidence type="ECO:0000256" key="6">
    <source>
        <dbReference type="SAM" id="Phobius"/>
    </source>
</evidence>
<dbReference type="EMBL" id="UOEO01000241">
    <property type="protein sequence ID" value="VAW23594.1"/>
    <property type="molecule type" value="Genomic_DNA"/>
</dbReference>
<keyword evidence="5 6" id="KW-0472">Membrane</keyword>
<feature type="transmembrane region" description="Helical" evidence="6">
    <location>
        <begin position="312"/>
        <end position="340"/>
    </location>
</feature>
<dbReference type="Pfam" id="PF12704">
    <property type="entry name" value="MacB_PCD"/>
    <property type="match status" value="1"/>
</dbReference>
<feature type="domain" description="MacB-like periplasmic core" evidence="8">
    <location>
        <begin position="17"/>
        <end position="235"/>
    </location>
</feature>
<name>A0A3B0UU10_9ZZZZ</name>
<protein>
    <recommendedName>
        <fullName evidence="10">ABC transporter permease</fullName>
    </recommendedName>
</protein>
<dbReference type="InterPro" id="IPR003838">
    <property type="entry name" value="ABC3_permease_C"/>
</dbReference>
<dbReference type="PANTHER" id="PTHR30489:SF0">
    <property type="entry name" value="LIPOPROTEIN-RELEASING SYSTEM TRANSMEMBRANE PROTEIN LOLE"/>
    <property type="match status" value="1"/>
</dbReference>
<dbReference type="InterPro" id="IPR051447">
    <property type="entry name" value="Lipoprotein-release_system"/>
</dbReference>
<evidence type="ECO:0000256" key="2">
    <source>
        <dbReference type="ARBA" id="ARBA00022475"/>
    </source>
</evidence>
<keyword evidence="3 6" id="KW-0812">Transmembrane</keyword>
<dbReference type="PANTHER" id="PTHR30489">
    <property type="entry name" value="LIPOPROTEIN-RELEASING SYSTEM TRANSMEMBRANE PROTEIN LOLE"/>
    <property type="match status" value="1"/>
</dbReference>
<keyword evidence="4 6" id="KW-1133">Transmembrane helix</keyword>
<organism evidence="9">
    <name type="scientific">hydrothermal vent metagenome</name>
    <dbReference type="NCBI Taxonomy" id="652676"/>
    <lineage>
        <taxon>unclassified sequences</taxon>
        <taxon>metagenomes</taxon>
        <taxon>ecological metagenomes</taxon>
    </lineage>
</organism>
<accession>A0A3B0UU10</accession>
<evidence type="ECO:0000256" key="1">
    <source>
        <dbReference type="ARBA" id="ARBA00004651"/>
    </source>
</evidence>
<proteinExistence type="predicted"/>
<sequence>MLASLAWRNIWRQPVRSILSLIGLAFTSMLLVFMLSFQFGVYDTMKTGALGLFDGFGQFQPPGYKDDPDISKTMPDISSLEQQITAIGAISAVTARASSFAILANGERSFAAAIIGVDPARETKVSNLATTVSKGRYLKAGDSNAIVLGVRLARNLGLELGDRVTMLGTGRNGAVAADVLTLVGIFDTGIAQMDRQIAQMPLARFQFDYNLLNSANIVALRGNKLSDVVAAEPALRALAAKNGVTYLNWRELQPALSQMITLDFSTSVLMYATLVIVVVFILLNTLYMSVLERTREFGGLMAIGMRPAQIGAMAWLELIFLSFLGSAIGIALGAAVALYFQHSGIQFEGMDEIFAQWGASGLLYPRLSLLSAFAGPGIVVASIALLGFIPFRHILGLEPVSAMAAA</sequence>
<comment type="subcellular location">
    <subcellularLocation>
        <location evidence="1">Cell membrane</location>
        <topology evidence="1">Multi-pass membrane protein</topology>
    </subcellularLocation>
</comment>
<dbReference type="AlphaFoldDB" id="A0A3B0UU10"/>
<evidence type="ECO:0000256" key="5">
    <source>
        <dbReference type="ARBA" id="ARBA00023136"/>
    </source>
</evidence>
<dbReference type="InterPro" id="IPR025857">
    <property type="entry name" value="MacB_PCD"/>
</dbReference>
<gene>
    <name evidence="9" type="ORF">MNBD_ALPHA12-1445</name>
</gene>
<keyword evidence="2" id="KW-1003">Cell membrane</keyword>
<dbReference type="GO" id="GO:0098797">
    <property type="term" value="C:plasma membrane protein complex"/>
    <property type="evidence" value="ECO:0007669"/>
    <property type="project" value="TreeGrafter"/>
</dbReference>
<feature type="transmembrane region" description="Helical" evidence="6">
    <location>
        <begin position="367"/>
        <end position="389"/>
    </location>
</feature>
<evidence type="ECO:0000313" key="9">
    <source>
        <dbReference type="EMBL" id="VAW23594.1"/>
    </source>
</evidence>
<evidence type="ECO:0000259" key="7">
    <source>
        <dbReference type="Pfam" id="PF02687"/>
    </source>
</evidence>
<feature type="domain" description="ABC3 transporter permease C-terminal" evidence="7">
    <location>
        <begin position="270"/>
        <end position="399"/>
    </location>
</feature>
<dbReference type="Pfam" id="PF02687">
    <property type="entry name" value="FtsX"/>
    <property type="match status" value="1"/>
</dbReference>
<feature type="transmembrane region" description="Helical" evidence="6">
    <location>
        <begin position="268"/>
        <end position="291"/>
    </location>
</feature>
<reference evidence="9" key="1">
    <citation type="submission" date="2018-06" db="EMBL/GenBank/DDBJ databases">
        <authorList>
            <person name="Zhirakovskaya E."/>
        </authorList>
    </citation>
    <scope>NUCLEOTIDE SEQUENCE</scope>
</reference>
<dbReference type="GO" id="GO:0044874">
    <property type="term" value="P:lipoprotein localization to outer membrane"/>
    <property type="evidence" value="ECO:0007669"/>
    <property type="project" value="TreeGrafter"/>
</dbReference>
<feature type="transmembrane region" description="Helical" evidence="6">
    <location>
        <begin position="21"/>
        <end position="42"/>
    </location>
</feature>
<evidence type="ECO:0008006" key="10">
    <source>
        <dbReference type="Google" id="ProtNLM"/>
    </source>
</evidence>
<evidence type="ECO:0000259" key="8">
    <source>
        <dbReference type="Pfam" id="PF12704"/>
    </source>
</evidence>